<feature type="domain" description="Initiator Rep protein WH1" evidence="2">
    <location>
        <begin position="30"/>
        <end position="180"/>
    </location>
</feature>
<evidence type="ECO:0000256" key="1">
    <source>
        <dbReference type="ARBA" id="ARBA00038283"/>
    </source>
</evidence>
<evidence type="ECO:0000313" key="5">
    <source>
        <dbReference type="Proteomes" id="UP001055114"/>
    </source>
</evidence>
<organism evidence="4 5">
    <name type="scientific">Parabacteroides merdae</name>
    <dbReference type="NCBI Taxonomy" id="46503"/>
    <lineage>
        <taxon>Bacteria</taxon>
        <taxon>Pseudomonadati</taxon>
        <taxon>Bacteroidota</taxon>
        <taxon>Bacteroidia</taxon>
        <taxon>Bacteroidales</taxon>
        <taxon>Tannerellaceae</taxon>
        <taxon>Parabacteroides</taxon>
    </lineage>
</organism>
<dbReference type="EMBL" id="BQNZ01000003">
    <property type="protein sequence ID" value="GKH73426.1"/>
    <property type="molecule type" value="Genomic_DNA"/>
</dbReference>
<comment type="similarity">
    <text evidence="1">Belongs to the initiator RepB protein family.</text>
</comment>
<protein>
    <recommendedName>
        <fullName evidence="6">RepB family plasmid replication initiator protein</fullName>
    </recommendedName>
</protein>
<reference evidence="4" key="1">
    <citation type="submission" date="2022-01" db="EMBL/GenBank/DDBJ databases">
        <title>Novel bile acid biosynthetic pathways are enriched in the microbiome of centenarians.</title>
        <authorList>
            <person name="Sato Y."/>
            <person name="Atarashi K."/>
            <person name="Plichta R.D."/>
            <person name="Arai Y."/>
            <person name="Sasajima S."/>
            <person name="Kearney M.S."/>
            <person name="Suda W."/>
            <person name="Takeshita K."/>
            <person name="Sasaki T."/>
            <person name="Okamoto S."/>
            <person name="Skelly N.A."/>
            <person name="Okamura Y."/>
            <person name="Vlamakis H."/>
            <person name="Li Y."/>
            <person name="Tanoue T."/>
            <person name="Takei H."/>
            <person name="Nittono H."/>
            <person name="Narushima S."/>
            <person name="Irie J."/>
            <person name="Itoh H."/>
            <person name="Moriya K."/>
            <person name="Sugiura Y."/>
            <person name="Suematsu M."/>
            <person name="Moritoki N."/>
            <person name="Shibata S."/>
            <person name="Littman R.D."/>
            <person name="Fischbach A.M."/>
            <person name="Uwamino Y."/>
            <person name="Inoue T."/>
            <person name="Honda A."/>
            <person name="Hattori M."/>
            <person name="Murai T."/>
            <person name="Xavier J.R."/>
            <person name="Hirose N."/>
            <person name="Honda K."/>
        </authorList>
    </citation>
    <scope>NUCLEOTIDE SEQUENCE</scope>
    <source>
        <strain evidence="4">CE91-St3</strain>
    </source>
</reference>
<evidence type="ECO:0008006" key="6">
    <source>
        <dbReference type="Google" id="ProtNLM"/>
    </source>
</evidence>
<dbReference type="Gene3D" id="3.30.300.180">
    <property type="match status" value="1"/>
</dbReference>
<dbReference type="InterPro" id="IPR024633">
    <property type="entry name" value="DnaA_N_dom"/>
</dbReference>
<dbReference type="Gene3D" id="1.10.10.10">
    <property type="entry name" value="Winged helix-like DNA-binding domain superfamily/Winged helix DNA-binding domain"/>
    <property type="match status" value="1"/>
</dbReference>
<dbReference type="InterPro" id="IPR000525">
    <property type="entry name" value="Initiator_Rep_WH1"/>
</dbReference>
<dbReference type="Pfam" id="PF21205">
    <property type="entry name" value="Rep3_C"/>
    <property type="match status" value="1"/>
</dbReference>
<dbReference type="InterPro" id="IPR036390">
    <property type="entry name" value="WH_DNA-bd_sf"/>
</dbReference>
<evidence type="ECO:0000259" key="3">
    <source>
        <dbReference type="Pfam" id="PF11638"/>
    </source>
</evidence>
<sequence>MTKGNKEKLIKSVLPVNEMTWLVQPITVTVSKFDYDPTQTKFLVAMIECMQESIKKSITNNVEQLPLFSDGNNDNELTMKIPLKSLGIDPRRYPEIKQSLIKLATTPFEMPVKDEEGRNYIRYAGLCEVYMPDEKYVRTVIVKIKKDVALSLIDAKVYGYQKYLKQVITKTKNKYTQRLYFFVTSWKSQGETKIQVEKLRSMLRLENKYLRWNAFYNSVIKTAEKELIEKFEAGLSECYFEASPVYKKGQKNGTPDYLHFKIFVSKQEKENMKNLTYTSLKIRTDESLRVDFKIKVKRQREQLLRMINQDNIHLFSDFLIELGAKIESENSTITDVGAYAFTSCQRFLLKNTPEAEIVPDTPKEEEFGDERIFAKEIEAFRKAMKKNVGEEAYITWFTPVRFVKIDKVEGGYDLTLEVPSKFVYDMIESKYLAQLRESLQTGFKKKIVSLKYRMPN</sequence>
<dbReference type="Proteomes" id="UP001055114">
    <property type="component" value="Unassembled WGS sequence"/>
</dbReference>
<dbReference type="GO" id="GO:0006270">
    <property type="term" value="P:DNA replication initiation"/>
    <property type="evidence" value="ECO:0007669"/>
    <property type="project" value="InterPro"/>
</dbReference>
<gene>
    <name evidence="4" type="ORF">CE91St3_32890</name>
</gene>
<dbReference type="InterPro" id="IPR038454">
    <property type="entry name" value="DnaA_N_sf"/>
</dbReference>
<feature type="domain" description="DnaA N-terminal" evidence="3">
    <location>
        <begin position="380"/>
        <end position="440"/>
    </location>
</feature>
<name>A0AA37K9H8_9BACT</name>
<dbReference type="SUPFAM" id="SSF46785">
    <property type="entry name" value="Winged helix' DNA-binding domain"/>
    <property type="match status" value="1"/>
</dbReference>
<evidence type="ECO:0000259" key="2">
    <source>
        <dbReference type="Pfam" id="PF01051"/>
    </source>
</evidence>
<dbReference type="Pfam" id="PF01051">
    <property type="entry name" value="Rep3_N"/>
    <property type="match status" value="1"/>
</dbReference>
<dbReference type="Pfam" id="PF11638">
    <property type="entry name" value="DnaA_N"/>
    <property type="match status" value="1"/>
</dbReference>
<dbReference type="AlphaFoldDB" id="A0AA37K9H8"/>
<proteinExistence type="inferred from homology"/>
<accession>A0AA37K9H8</accession>
<evidence type="ECO:0000313" key="4">
    <source>
        <dbReference type="EMBL" id="GKH73426.1"/>
    </source>
</evidence>
<comment type="caution">
    <text evidence="4">The sequence shown here is derived from an EMBL/GenBank/DDBJ whole genome shotgun (WGS) entry which is preliminary data.</text>
</comment>
<dbReference type="RefSeq" id="WP_075965673.1">
    <property type="nucleotide sequence ID" value="NZ_BQNZ01000003.1"/>
</dbReference>
<dbReference type="GO" id="GO:0003887">
    <property type="term" value="F:DNA-directed DNA polymerase activity"/>
    <property type="evidence" value="ECO:0007669"/>
    <property type="project" value="InterPro"/>
</dbReference>
<dbReference type="InterPro" id="IPR036388">
    <property type="entry name" value="WH-like_DNA-bd_sf"/>
</dbReference>